<dbReference type="Proteomes" id="UP000790709">
    <property type="component" value="Unassembled WGS sequence"/>
</dbReference>
<gene>
    <name evidence="1" type="ORF">BV22DRAFT_1040831</name>
</gene>
<sequence>MENKLALISESLYSRVPYCSGIRAIPAHQFLLYYGRDSDQCQRVDLSRPSTTQMQALVKACEPATFGRDQEDVLDETYRKAGKLDTPAFATLFSAENAGLVDIIRANLLQGDIEKRDIRLEMYKLNVYGKDSFFKAHKDTPRGEDMFGSLVIVFPTPHEGGALVIRQDAKEWTVDVTEAFAEASEPSIGYIAFYSDVEHEVALVKSGYRVTLTYNLYFTGDERQDFPPPVPYVAEEELKALLVDLLSDEGVLPDGGYIGFGLQYQYPVSTGTKLRKLRKCLKGNDALLGRVCDALNFEWFIRVLYRGAGLSRWRKAHVLTDRSSTCRNMARWKMCWTSWVGKL</sequence>
<reference evidence="1" key="1">
    <citation type="journal article" date="2021" name="New Phytol.">
        <title>Evolutionary innovations through gain and loss of genes in the ectomycorrhizal Boletales.</title>
        <authorList>
            <person name="Wu G."/>
            <person name="Miyauchi S."/>
            <person name="Morin E."/>
            <person name="Kuo A."/>
            <person name="Drula E."/>
            <person name="Varga T."/>
            <person name="Kohler A."/>
            <person name="Feng B."/>
            <person name="Cao Y."/>
            <person name="Lipzen A."/>
            <person name="Daum C."/>
            <person name="Hundley H."/>
            <person name="Pangilinan J."/>
            <person name="Johnson J."/>
            <person name="Barry K."/>
            <person name="LaButti K."/>
            <person name="Ng V."/>
            <person name="Ahrendt S."/>
            <person name="Min B."/>
            <person name="Choi I.G."/>
            <person name="Park H."/>
            <person name="Plett J.M."/>
            <person name="Magnuson J."/>
            <person name="Spatafora J.W."/>
            <person name="Nagy L.G."/>
            <person name="Henrissat B."/>
            <person name="Grigoriev I.V."/>
            <person name="Yang Z.L."/>
            <person name="Xu J."/>
            <person name="Martin F.M."/>
        </authorList>
    </citation>
    <scope>NUCLEOTIDE SEQUENCE</scope>
    <source>
        <strain evidence="1">KUC20120723A-06</strain>
    </source>
</reference>
<evidence type="ECO:0000313" key="2">
    <source>
        <dbReference type="Proteomes" id="UP000790709"/>
    </source>
</evidence>
<protein>
    <submittedName>
        <fullName evidence="1">Uncharacterized protein</fullName>
    </submittedName>
</protein>
<name>A0ACB8B427_9AGAM</name>
<dbReference type="EMBL" id="MU266655">
    <property type="protein sequence ID" value="KAH7919487.1"/>
    <property type="molecule type" value="Genomic_DNA"/>
</dbReference>
<proteinExistence type="predicted"/>
<organism evidence="1 2">
    <name type="scientific">Leucogyrophana mollusca</name>
    <dbReference type="NCBI Taxonomy" id="85980"/>
    <lineage>
        <taxon>Eukaryota</taxon>
        <taxon>Fungi</taxon>
        <taxon>Dikarya</taxon>
        <taxon>Basidiomycota</taxon>
        <taxon>Agaricomycotina</taxon>
        <taxon>Agaricomycetes</taxon>
        <taxon>Agaricomycetidae</taxon>
        <taxon>Boletales</taxon>
        <taxon>Boletales incertae sedis</taxon>
        <taxon>Leucogyrophana</taxon>
    </lineage>
</organism>
<accession>A0ACB8B427</accession>
<comment type="caution">
    <text evidence="1">The sequence shown here is derived from an EMBL/GenBank/DDBJ whole genome shotgun (WGS) entry which is preliminary data.</text>
</comment>
<evidence type="ECO:0000313" key="1">
    <source>
        <dbReference type="EMBL" id="KAH7919487.1"/>
    </source>
</evidence>
<keyword evidence="2" id="KW-1185">Reference proteome</keyword>